<dbReference type="InterPro" id="IPR044861">
    <property type="entry name" value="IPNS-like_FE2OG_OXY"/>
</dbReference>
<keyword evidence="1" id="KW-0479">Metal-binding</keyword>
<evidence type="ECO:0000313" key="5">
    <source>
        <dbReference type="EMBL" id="KAJ7977267.1"/>
    </source>
</evidence>
<dbReference type="InterPro" id="IPR050295">
    <property type="entry name" value="Plant_2OG-oxidoreductases"/>
</dbReference>
<keyword evidence="5" id="KW-0223">Dioxygenase</keyword>
<keyword evidence="3" id="KW-0408">Iron</keyword>
<keyword evidence="5" id="KW-0560">Oxidoreductase</keyword>
<proteinExistence type="predicted"/>
<dbReference type="GO" id="GO:0046872">
    <property type="term" value="F:metal ion binding"/>
    <property type="evidence" value="ECO:0007669"/>
    <property type="project" value="UniProtKB-KW"/>
</dbReference>
<dbReference type="AlphaFoldDB" id="A0AAD7Q9M0"/>
<dbReference type="PANTHER" id="PTHR47991">
    <property type="entry name" value="OXOGLUTARATE/IRON-DEPENDENT DIOXYGENASE"/>
    <property type="match status" value="1"/>
</dbReference>
<accession>A0AAD7Q9M0</accession>
<dbReference type="Pfam" id="PF03171">
    <property type="entry name" value="2OG-FeII_Oxy"/>
    <property type="match status" value="1"/>
</dbReference>
<dbReference type="Gene3D" id="2.60.120.330">
    <property type="entry name" value="B-lactam Antibiotic, Isopenicillin N Synthase, Chain"/>
    <property type="match status" value="1"/>
</dbReference>
<evidence type="ECO:0000256" key="2">
    <source>
        <dbReference type="ARBA" id="ARBA00022896"/>
    </source>
</evidence>
<sequence length="87" mass="9545">MAVNYYPPCPDPSSTLGSPKHSDVNLVILLLQGEVNGLQVMKDGEWLAVEALPSAFVVNIGHMLQFNPSISFCFFLFSPFVSFAEHS</sequence>
<keyword evidence="6" id="KW-1185">Reference proteome</keyword>
<keyword evidence="2" id="KW-0847">Vitamin C</keyword>
<dbReference type="SUPFAM" id="SSF51197">
    <property type="entry name" value="Clavaminate synthase-like"/>
    <property type="match status" value="1"/>
</dbReference>
<evidence type="ECO:0000256" key="3">
    <source>
        <dbReference type="ARBA" id="ARBA00023004"/>
    </source>
</evidence>
<evidence type="ECO:0000256" key="1">
    <source>
        <dbReference type="ARBA" id="ARBA00022723"/>
    </source>
</evidence>
<dbReference type="EMBL" id="JARAOO010000003">
    <property type="protein sequence ID" value="KAJ7977267.1"/>
    <property type="molecule type" value="Genomic_DNA"/>
</dbReference>
<dbReference type="InterPro" id="IPR027443">
    <property type="entry name" value="IPNS-like_sf"/>
</dbReference>
<dbReference type="InterPro" id="IPR005123">
    <property type="entry name" value="Oxoglu/Fe-dep_dioxygenase_dom"/>
</dbReference>
<reference evidence="5" key="1">
    <citation type="journal article" date="2023" name="Science">
        <title>Elucidation of the pathway for biosynthesis of saponin adjuvants from the soapbark tree.</title>
        <authorList>
            <person name="Reed J."/>
            <person name="Orme A."/>
            <person name="El-Demerdash A."/>
            <person name="Owen C."/>
            <person name="Martin L.B.B."/>
            <person name="Misra R.C."/>
            <person name="Kikuchi S."/>
            <person name="Rejzek M."/>
            <person name="Martin A.C."/>
            <person name="Harkess A."/>
            <person name="Leebens-Mack J."/>
            <person name="Louveau T."/>
            <person name="Stephenson M.J."/>
            <person name="Osbourn A."/>
        </authorList>
    </citation>
    <scope>NUCLEOTIDE SEQUENCE</scope>
    <source>
        <strain evidence="5">S10</strain>
    </source>
</reference>
<evidence type="ECO:0000259" key="4">
    <source>
        <dbReference type="PROSITE" id="PS51471"/>
    </source>
</evidence>
<evidence type="ECO:0000313" key="6">
    <source>
        <dbReference type="Proteomes" id="UP001163823"/>
    </source>
</evidence>
<comment type="caution">
    <text evidence="5">The sequence shown here is derived from an EMBL/GenBank/DDBJ whole genome shotgun (WGS) entry which is preliminary data.</text>
</comment>
<protein>
    <submittedName>
        <fullName evidence="5">Oxoglutarate/iron-dependent dioxygenase</fullName>
    </submittedName>
</protein>
<dbReference type="PROSITE" id="PS51471">
    <property type="entry name" value="FE2OG_OXY"/>
    <property type="match status" value="1"/>
</dbReference>
<feature type="domain" description="Fe2OG dioxygenase" evidence="4">
    <location>
        <begin position="1"/>
        <end position="87"/>
    </location>
</feature>
<dbReference type="Proteomes" id="UP001163823">
    <property type="component" value="Chromosome 3"/>
</dbReference>
<name>A0AAD7Q9M0_QUISA</name>
<dbReference type="GO" id="GO:0031418">
    <property type="term" value="F:L-ascorbic acid binding"/>
    <property type="evidence" value="ECO:0007669"/>
    <property type="project" value="UniProtKB-KW"/>
</dbReference>
<organism evidence="5 6">
    <name type="scientific">Quillaja saponaria</name>
    <name type="common">Soap bark tree</name>
    <dbReference type="NCBI Taxonomy" id="32244"/>
    <lineage>
        <taxon>Eukaryota</taxon>
        <taxon>Viridiplantae</taxon>
        <taxon>Streptophyta</taxon>
        <taxon>Embryophyta</taxon>
        <taxon>Tracheophyta</taxon>
        <taxon>Spermatophyta</taxon>
        <taxon>Magnoliopsida</taxon>
        <taxon>eudicotyledons</taxon>
        <taxon>Gunneridae</taxon>
        <taxon>Pentapetalae</taxon>
        <taxon>rosids</taxon>
        <taxon>fabids</taxon>
        <taxon>Fabales</taxon>
        <taxon>Quillajaceae</taxon>
        <taxon>Quillaja</taxon>
    </lineage>
</organism>
<dbReference type="GO" id="GO:0051213">
    <property type="term" value="F:dioxygenase activity"/>
    <property type="evidence" value="ECO:0007669"/>
    <property type="project" value="UniProtKB-KW"/>
</dbReference>
<gene>
    <name evidence="5" type="ORF">O6P43_006921</name>
</gene>
<dbReference type="KEGG" id="qsa:O6P43_006921"/>